<feature type="compositionally biased region" description="Gly residues" evidence="1">
    <location>
        <begin position="80"/>
        <end position="95"/>
    </location>
</feature>
<protein>
    <submittedName>
        <fullName evidence="2">Uncharacterized protein</fullName>
    </submittedName>
</protein>
<reference evidence="2" key="1">
    <citation type="journal article" date="2020" name="Nature">
        <title>Giant virus diversity and host interactions through global metagenomics.</title>
        <authorList>
            <person name="Schulz F."/>
            <person name="Roux S."/>
            <person name="Paez-Espino D."/>
            <person name="Jungbluth S."/>
            <person name="Walsh D.A."/>
            <person name="Denef V.J."/>
            <person name="McMahon K.D."/>
            <person name="Konstantinidis K.T."/>
            <person name="Eloe-Fadrosh E.A."/>
            <person name="Kyrpides N.C."/>
            <person name="Woyke T."/>
        </authorList>
    </citation>
    <scope>NUCLEOTIDE SEQUENCE</scope>
    <source>
        <strain evidence="2">GVMAG-M-3300020166-5</strain>
    </source>
</reference>
<dbReference type="AlphaFoldDB" id="A0A6C0C079"/>
<evidence type="ECO:0000256" key="1">
    <source>
        <dbReference type="SAM" id="MobiDB-lite"/>
    </source>
</evidence>
<name>A0A6C0C079_9ZZZZ</name>
<feature type="compositionally biased region" description="Basic and acidic residues" evidence="1">
    <location>
        <begin position="27"/>
        <end position="43"/>
    </location>
</feature>
<feature type="region of interest" description="Disordered" evidence="1">
    <location>
        <begin position="73"/>
        <end position="121"/>
    </location>
</feature>
<evidence type="ECO:0000313" key="2">
    <source>
        <dbReference type="EMBL" id="QHS97028.1"/>
    </source>
</evidence>
<feature type="region of interest" description="Disordered" evidence="1">
    <location>
        <begin position="27"/>
        <end position="54"/>
    </location>
</feature>
<sequence length="121" mass="12365">MIIIIIGFSLFILIIFAKYYKRNSASERHSLGDCSPHKSKEATEPPPAATKYSIREGFTSTVTDSFGNINITCQNNSSSSGGGSSGGGSSGGGSSGNSPSGFEPGHQLDHGGLTPFSGGCS</sequence>
<organism evidence="2">
    <name type="scientific">viral metagenome</name>
    <dbReference type="NCBI Taxonomy" id="1070528"/>
    <lineage>
        <taxon>unclassified sequences</taxon>
        <taxon>metagenomes</taxon>
        <taxon>organismal metagenomes</taxon>
    </lineage>
</organism>
<dbReference type="EMBL" id="MN739283">
    <property type="protein sequence ID" value="QHS97028.1"/>
    <property type="molecule type" value="Genomic_DNA"/>
</dbReference>
<proteinExistence type="predicted"/>
<accession>A0A6C0C079</accession>